<evidence type="ECO:0000256" key="1">
    <source>
        <dbReference type="ARBA" id="ARBA00016067"/>
    </source>
</evidence>
<feature type="compositionally biased region" description="Basic and acidic residues" evidence="6">
    <location>
        <begin position="495"/>
        <end position="508"/>
    </location>
</feature>
<dbReference type="Gene3D" id="2.130.10.10">
    <property type="entry name" value="YVTN repeat-like/Quinoprotein amine dehydrogenase"/>
    <property type="match status" value="1"/>
</dbReference>
<name>A0AAD7UJT0_9STRA</name>
<evidence type="ECO:0000256" key="4">
    <source>
        <dbReference type="ARBA" id="ARBA00022786"/>
    </source>
</evidence>
<sequence length="911" mass="98884">MAPAPIVDRVCPVELVSLCPQMDIIAVVSNDGLLVNRTTSWQRLMAPTDVGSEGSRITALCWSPDGKHLATGHANGALRVLEVEQQDLENETTRDEALGGVGALSTLRLGAEVVSMTWSIALHTTKPPSEDPWEMCRITGLQLGAAYLERSSAFIPLPADSPVAEGRLGRSRPEEDEEDEDYPPPRPPLDVDEISLLASLDAAGRVLLSLDGQFAVSLVDVSRFFPTTSSSSSSSSSSSPPQKKAPAFTDPKDAAKGACLSANLARFVTWGHDPSEPGGILSALDIGTISYARRELVPCAKQYSGCSALLETSREALSVARQRYASVLDTLDSKFFTPYAAALRREDDDREDYANVAAQLMTSITHGLASTGRVEVLVESILPSEAEIVKLHKNLDATLVTAMEAFDERLVRATRHLVFRASELEALARCGDVLGYDRVGLSQPECLRFCNSCEQFALKAEECVEGIRCCRRRLADLCNWLADLAMMAAARKRWERGGEDNNDDDKRPPLAAITPQTPAHAQDDLCDLFCAALDDPPPRPSLSISERLLFGSYSLSRALCDPDPAALHNYDDDDEEEDVLRESEARFLLGCTSKEDAPKRDAPASRPSPHDADLSLCGRLRECCELGDAVFDRIRDAFSRRNRLKTSYRILFPEVPIDVALRARIRSDDDAGDCVICAVATNPRTVWLLDLTPSGALAARRLALDASLLRLDLYGAQAGYRTKHAEKLILMVRSSSTTTTTTNVDHLWLLDDDKLFQGKPPLLLADPPDNSPPPPALAGPAGLVVSGGADDVVMLDDDDDEESAAVGPIPIPLVDPEEEDDDAPRDGCDFHHTSSSSSSKVVRLSASSEFDEDGVFRTLQLHHPRSTNLFVSGCRGVAAVAAAPNILTLYDVEDLDDDDDDEEEDGDEELP</sequence>
<dbReference type="GO" id="GO:0031145">
    <property type="term" value="P:anaphase-promoting complex-dependent catabolic process"/>
    <property type="evidence" value="ECO:0007669"/>
    <property type="project" value="InterPro"/>
</dbReference>
<feature type="region of interest" description="Disordered" evidence="6">
    <location>
        <begin position="228"/>
        <end position="251"/>
    </location>
</feature>
<feature type="region of interest" description="Disordered" evidence="6">
    <location>
        <begin position="891"/>
        <end position="911"/>
    </location>
</feature>
<dbReference type="GO" id="GO:0005680">
    <property type="term" value="C:anaphase-promoting complex"/>
    <property type="evidence" value="ECO:0007669"/>
    <property type="project" value="InterPro"/>
</dbReference>
<dbReference type="SUPFAM" id="SSF117289">
    <property type="entry name" value="Nucleoporin domain"/>
    <property type="match status" value="1"/>
</dbReference>
<gene>
    <name evidence="9" type="ORF">CTAYLR_006290</name>
</gene>
<dbReference type="InterPro" id="IPR024790">
    <property type="entry name" value="APC4_long_dom"/>
</dbReference>
<dbReference type="EMBL" id="JAQMWT010000136">
    <property type="protein sequence ID" value="KAJ8609623.1"/>
    <property type="molecule type" value="Genomic_DNA"/>
</dbReference>
<protein>
    <recommendedName>
        <fullName evidence="1">Anaphase-promoting complex subunit 4</fullName>
    </recommendedName>
</protein>
<evidence type="ECO:0000313" key="9">
    <source>
        <dbReference type="EMBL" id="KAJ8609623.1"/>
    </source>
</evidence>
<keyword evidence="2" id="KW-0132">Cell division</keyword>
<dbReference type="GO" id="GO:0051301">
    <property type="term" value="P:cell division"/>
    <property type="evidence" value="ECO:0007669"/>
    <property type="project" value="UniProtKB-KW"/>
</dbReference>
<evidence type="ECO:0000256" key="2">
    <source>
        <dbReference type="ARBA" id="ARBA00022618"/>
    </source>
</evidence>
<dbReference type="Pfam" id="PF12896">
    <property type="entry name" value="ANAPC4"/>
    <property type="match status" value="1"/>
</dbReference>
<feature type="region of interest" description="Disordered" evidence="6">
    <location>
        <begin position="158"/>
        <end position="190"/>
    </location>
</feature>
<dbReference type="AlphaFoldDB" id="A0AAD7UJT0"/>
<dbReference type="PANTHER" id="PTHR13260:SF0">
    <property type="entry name" value="ANAPHASE-PROMOTING COMPLEX SUBUNIT 4"/>
    <property type="match status" value="1"/>
</dbReference>
<evidence type="ECO:0000256" key="6">
    <source>
        <dbReference type="SAM" id="MobiDB-lite"/>
    </source>
</evidence>
<feature type="region of interest" description="Disordered" evidence="6">
    <location>
        <begin position="495"/>
        <end position="514"/>
    </location>
</feature>
<proteinExistence type="predicted"/>
<accession>A0AAD7UJT0</accession>
<keyword evidence="3" id="KW-0498">Mitosis</keyword>
<dbReference type="Proteomes" id="UP001230188">
    <property type="component" value="Unassembled WGS sequence"/>
</dbReference>
<dbReference type="InterPro" id="IPR024789">
    <property type="entry name" value="APC4"/>
</dbReference>
<comment type="caution">
    <text evidence="9">The sequence shown here is derived from an EMBL/GenBank/DDBJ whole genome shotgun (WGS) entry which is preliminary data.</text>
</comment>
<keyword evidence="5" id="KW-0131">Cell cycle</keyword>
<evidence type="ECO:0000256" key="3">
    <source>
        <dbReference type="ARBA" id="ARBA00022776"/>
    </source>
</evidence>
<feature type="region of interest" description="Disordered" evidence="6">
    <location>
        <begin position="800"/>
        <end position="835"/>
    </location>
</feature>
<feature type="domain" description="Anaphase-promoting complex subunit 4-like WD40" evidence="7">
    <location>
        <begin position="17"/>
        <end position="119"/>
    </location>
</feature>
<feature type="compositionally biased region" description="Low complexity" evidence="6">
    <location>
        <begin position="229"/>
        <end position="239"/>
    </location>
</feature>
<dbReference type="PANTHER" id="PTHR13260">
    <property type="entry name" value="ANAPHASE PROMOTING COMPLEX SUBUNIT 4 APC4"/>
    <property type="match status" value="1"/>
</dbReference>
<keyword evidence="10" id="KW-1185">Reference proteome</keyword>
<evidence type="ECO:0000259" key="7">
    <source>
        <dbReference type="Pfam" id="PF12894"/>
    </source>
</evidence>
<feature type="domain" description="Anaphase-promoting complex subunit 4 long" evidence="8">
    <location>
        <begin position="282"/>
        <end position="484"/>
    </location>
</feature>
<dbReference type="GO" id="GO:0034399">
    <property type="term" value="C:nuclear periphery"/>
    <property type="evidence" value="ECO:0007669"/>
    <property type="project" value="TreeGrafter"/>
</dbReference>
<dbReference type="Pfam" id="PF12894">
    <property type="entry name" value="ANAPC4_WD40"/>
    <property type="match status" value="1"/>
</dbReference>
<reference evidence="9" key="1">
    <citation type="submission" date="2023-01" db="EMBL/GenBank/DDBJ databases">
        <title>Metagenome sequencing of chrysophaentin producing Chrysophaeum taylorii.</title>
        <authorList>
            <person name="Davison J."/>
            <person name="Bewley C."/>
        </authorList>
    </citation>
    <scope>NUCLEOTIDE SEQUENCE</scope>
    <source>
        <strain evidence="9">NIES-1699</strain>
    </source>
</reference>
<dbReference type="GO" id="GO:0070979">
    <property type="term" value="P:protein K11-linked ubiquitination"/>
    <property type="evidence" value="ECO:0007669"/>
    <property type="project" value="TreeGrafter"/>
</dbReference>
<keyword evidence="4" id="KW-0833">Ubl conjugation pathway</keyword>
<organism evidence="9 10">
    <name type="scientific">Chrysophaeum taylorii</name>
    <dbReference type="NCBI Taxonomy" id="2483200"/>
    <lineage>
        <taxon>Eukaryota</taxon>
        <taxon>Sar</taxon>
        <taxon>Stramenopiles</taxon>
        <taxon>Ochrophyta</taxon>
        <taxon>Pelagophyceae</taxon>
        <taxon>Pelagomonadales</taxon>
        <taxon>Pelagomonadaceae</taxon>
        <taxon>Chrysophaeum</taxon>
    </lineage>
</organism>
<dbReference type="InterPro" id="IPR024977">
    <property type="entry name" value="Apc4-like_WD40_dom"/>
</dbReference>
<evidence type="ECO:0000259" key="8">
    <source>
        <dbReference type="Pfam" id="PF12896"/>
    </source>
</evidence>
<evidence type="ECO:0000313" key="10">
    <source>
        <dbReference type="Proteomes" id="UP001230188"/>
    </source>
</evidence>
<evidence type="ECO:0000256" key="5">
    <source>
        <dbReference type="ARBA" id="ARBA00023306"/>
    </source>
</evidence>
<dbReference type="InterPro" id="IPR015943">
    <property type="entry name" value="WD40/YVTN_repeat-like_dom_sf"/>
</dbReference>